<dbReference type="Proteomes" id="UP000192847">
    <property type="component" value="Unassembled WGS sequence"/>
</dbReference>
<protein>
    <recommendedName>
        <fullName evidence="4">Lipoprotein</fullName>
    </recommendedName>
</protein>
<keyword evidence="1" id="KW-0732">Signal</keyword>
<dbReference type="EMBL" id="MVIL01000003">
    <property type="protein sequence ID" value="ORB81741.1"/>
    <property type="molecule type" value="Genomic_DNA"/>
</dbReference>
<organism evidence="2 3">
    <name type="scientific">Mycobacterium timonense</name>
    <dbReference type="NCBI Taxonomy" id="701043"/>
    <lineage>
        <taxon>Bacteria</taxon>
        <taxon>Bacillati</taxon>
        <taxon>Actinomycetota</taxon>
        <taxon>Actinomycetes</taxon>
        <taxon>Mycobacteriales</taxon>
        <taxon>Mycobacteriaceae</taxon>
        <taxon>Mycobacterium</taxon>
        <taxon>Mycobacterium avium complex (MAC)</taxon>
    </lineage>
</organism>
<accession>A0ABX3TSD4</accession>
<proteinExistence type="predicted"/>
<keyword evidence="3" id="KW-1185">Reference proteome</keyword>
<dbReference type="RefSeq" id="WP_023870741.1">
    <property type="nucleotide sequence ID" value="NZ_MVIL01000003.1"/>
</dbReference>
<feature type="signal peptide" evidence="1">
    <location>
        <begin position="1"/>
        <end position="18"/>
    </location>
</feature>
<evidence type="ECO:0008006" key="4">
    <source>
        <dbReference type="Google" id="ProtNLM"/>
    </source>
</evidence>
<feature type="chain" id="PRO_5045540085" description="Lipoprotein" evidence="1">
    <location>
        <begin position="19"/>
        <end position="115"/>
    </location>
</feature>
<name>A0ABX3TSD4_9MYCO</name>
<evidence type="ECO:0000313" key="2">
    <source>
        <dbReference type="EMBL" id="ORB81741.1"/>
    </source>
</evidence>
<comment type="caution">
    <text evidence="2">The sequence shown here is derived from an EMBL/GenBank/DDBJ whole genome shotgun (WGS) entry which is preliminary data.</text>
</comment>
<evidence type="ECO:0000256" key="1">
    <source>
        <dbReference type="SAM" id="SignalP"/>
    </source>
</evidence>
<dbReference type="PROSITE" id="PS51257">
    <property type="entry name" value="PROKAR_LIPOPROTEIN"/>
    <property type="match status" value="1"/>
</dbReference>
<sequence>MSARQAVTAATVALAVLAAGGCSTINRQVHRGCKVTGKDMLYGTSGDRNGTRTTRTKRLSTTCGTFNVSDNIAGGFNSYDLWAQLEVGHVYDIETGGYRIGFFGQFPTVTKVTPK</sequence>
<reference evidence="2 3" key="1">
    <citation type="submission" date="2017-02" db="EMBL/GenBank/DDBJ databases">
        <title>The new phylogeny of genus Mycobacterium.</title>
        <authorList>
            <person name="Tortoli E."/>
            <person name="Trovato A."/>
            <person name="Cirillo D.M."/>
        </authorList>
    </citation>
    <scope>NUCLEOTIDE SEQUENCE [LARGE SCALE GENOMIC DNA]</scope>
    <source>
        <strain evidence="2 3">CCUG 56329</strain>
    </source>
</reference>
<evidence type="ECO:0000313" key="3">
    <source>
        <dbReference type="Proteomes" id="UP000192847"/>
    </source>
</evidence>
<gene>
    <name evidence="2" type="ORF">BST46_01710</name>
</gene>